<dbReference type="InterPro" id="IPR006058">
    <property type="entry name" value="2Fe2S_fd_BS"/>
</dbReference>
<dbReference type="PROSITE" id="PS51085">
    <property type="entry name" value="2FE2S_FER_2"/>
    <property type="match status" value="1"/>
</dbReference>
<comment type="similarity">
    <text evidence="1">Belongs to the xanthine dehydrogenase family.</text>
</comment>
<dbReference type="Pfam" id="PF01315">
    <property type="entry name" value="Ald_Xan_dh_C"/>
    <property type="match status" value="1"/>
</dbReference>
<dbReference type="InterPro" id="IPR036884">
    <property type="entry name" value="2Fe-2S-bd_dom_sf"/>
</dbReference>
<dbReference type="SUPFAM" id="SSF54292">
    <property type="entry name" value="2Fe-2S ferredoxin-like"/>
    <property type="match status" value="1"/>
</dbReference>
<keyword evidence="3" id="KW-0560">Oxidoreductase</keyword>
<evidence type="ECO:0000256" key="1">
    <source>
        <dbReference type="ARBA" id="ARBA00006849"/>
    </source>
</evidence>
<keyword evidence="2" id="KW-0479">Metal-binding</keyword>
<dbReference type="Gene3D" id="3.30.365.10">
    <property type="entry name" value="Aldehyde oxidase/xanthine dehydrogenase, molybdopterin binding domain"/>
    <property type="match status" value="4"/>
</dbReference>
<reference evidence="6 7" key="1">
    <citation type="submission" date="2023-04" db="EMBL/GenBank/DDBJ databases">
        <title>Marinoamorphus aggregata gen. nov., sp. Nov., isolate from tissue of brittle star Ophioplocus japonicus.</title>
        <authorList>
            <person name="Kawano K."/>
            <person name="Sawayama S."/>
            <person name="Nakagawa S."/>
        </authorList>
    </citation>
    <scope>NUCLEOTIDE SEQUENCE [LARGE SCALE GENOMIC DNA]</scope>
    <source>
        <strain evidence="6 7">NKW23</strain>
    </source>
</reference>
<keyword evidence="7" id="KW-1185">Reference proteome</keyword>
<dbReference type="EMBL" id="BSYI01000030">
    <property type="protein sequence ID" value="GMG84119.1"/>
    <property type="molecule type" value="Genomic_DNA"/>
</dbReference>
<dbReference type="Pfam" id="PF01799">
    <property type="entry name" value="Fer2_2"/>
    <property type="match status" value="1"/>
</dbReference>
<gene>
    <name evidence="6" type="ORF">LNKW23_33330</name>
</gene>
<sequence>MDDFADRPTGALSFTLNGRAVEVASLPGERLSETMRERCGARDVKIGCNAGDCGACTVLVDGAAVCACLTPAHQVAGARVETAAGLAAGDPVAERLKASFARRGAAQCGICTPGMMASAVALLRAVPAPTEAEVQDALGGVLCRCTGYRAIVEAVVAAGRGAEPAPEIAGRVGAASARIDGARKIDGTELFGDDVAPADALVVRVLRSPHPHARFSFGDLDGFVAATPGLDCILTAADIPGTNRFGVIPGFHDQPVFAEGTARHRGEAVAALVGSAEAMRGLDLAAVPVTWEPLPASLTIDEALAEGAPQLHEAAAGNVMCRGLVQKGDAEAALAAAEVTVEGRFVTSFVEHGYIEPEAGFAQMVGDRLEVHACTQAPVMDQEALAIILGLPKARIRIVPTAVGGGFGSKLDLSVQPFLALAAMRTGRPVRITYTRQESMQSTTKRHPGEIVLKIGATRDGRLTGFDFDGAFNTGAYASWGPTVANRVPVHASGPYHVADYRARSAAVYTNCPPAGAFRGFGVPQSAIAQESLMDELAGRLGIDPLALRMQNALGNGQPTATGQVFEQGVGIGACFAALQPGWARERAAAEAFNARAAAQGQPLRRGVGVAGGWYGCGNTSLPNPSTIKCGLRADGTVVLHQGAVDIGQGSNTVIAQIFATALGVGIEALALLGGDTDITPDAGKTSASRQTFVSGNAARLSALALRERILRLSNAAEDAAIRLDPGSGQIRIEDGGQVHTVALGDMAADADGYVLAATESWDPPISPLDANGQGIPYAQFGYAAQIAVVEVDTRLGTVRPLRFIAAHDVGRAINPMLVRGQVEGGIAQGLGMALMEEFIPGRSENLHDYLIPTIGDMPEVETLIVEEPDAHGPFGAKGLGEHVLIPTSPALFNAVRHATGARLTRAPATPERVLAAIREAESREAETDRNV</sequence>
<evidence type="ECO:0000256" key="4">
    <source>
        <dbReference type="ARBA" id="ARBA00023004"/>
    </source>
</evidence>
<protein>
    <submittedName>
        <fullName evidence="6">Molybdopterin-dependent oxidoreductase</fullName>
    </submittedName>
</protein>
<dbReference type="InterPro" id="IPR012675">
    <property type="entry name" value="Beta-grasp_dom_sf"/>
</dbReference>
<dbReference type="RefSeq" id="WP_285673086.1">
    <property type="nucleotide sequence ID" value="NZ_BSYI01000030.1"/>
</dbReference>
<dbReference type="Gene3D" id="3.10.20.30">
    <property type="match status" value="1"/>
</dbReference>
<dbReference type="Gene3D" id="3.90.1170.50">
    <property type="entry name" value="Aldehyde oxidase/xanthine dehydrogenase, a/b hammerhead"/>
    <property type="match status" value="1"/>
</dbReference>
<dbReference type="Gene3D" id="1.10.150.120">
    <property type="entry name" value="[2Fe-2S]-binding domain"/>
    <property type="match status" value="1"/>
</dbReference>
<keyword evidence="4" id="KW-0408">Iron</keyword>
<evidence type="ECO:0000256" key="2">
    <source>
        <dbReference type="ARBA" id="ARBA00022723"/>
    </source>
</evidence>
<dbReference type="PANTHER" id="PTHR11908:SF157">
    <property type="entry name" value="XANTHINE DEHYDROGENASE SUBUNIT D-RELATED"/>
    <property type="match status" value="1"/>
</dbReference>
<comment type="caution">
    <text evidence="6">The sequence shown here is derived from an EMBL/GenBank/DDBJ whole genome shotgun (WGS) entry which is preliminary data.</text>
</comment>
<dbReference type="InterPro" id="IPR001041">
    <property type="entry name" value="2Fe-2S_ferredoxin-type"/>
</dbReference>
<evidence type="ECO:0000259" key="5">
    <source>
        <dbReference type="PROSITE" id="PS51085"/>
    </source>
</evidence>
<feature type="domain" description="2Fe-2S ferredoxin-type" evidence="5">
    <location>
        <begin position="10"/>
        <end position="86"/>
    </location>
</feature>
<dbReference type="CDD" id="cd00207">
    <property type="entry name" value="fer2"/>
    <property type="match status" value="1"/>
</dbReference>
<dbReference type="PANTHER" id="PTHR11908">
    <property type="entry name" value="XANTHINE DEHYDROGENASE"/>
    <property type="match status" value="1"/>
</dbReference>
<dbReference type="InterPro" id="IPR046867">
    <property type="entry name" value="AldOxase/xan_DH_MoCoBD2"/>
</dbReference>
<dbReference type="InterPro" id="IPR036856">
    <property type="entry name" value="Ald_Oxase/Xan_DH_a/b_sf"/>
</dbReference>
<evidence type="ECO:0000313" key="7">
    <source>
        <dbReference type="Proteomes" id="UP001239909"/>
    </source>
</evidence>
<dbReference type="InterPro" id="IPR008274">
    <property type="entry name" value="AldOxase/xan_DH_MoCoBD1"/>
</dbReference>
<name>A0ABQ6LRL2_9RHOB</name>
<dbReference type="InterPro" id="IPR037165">
    <property type="entry name" value="AldOxase/xan_DH_Mopterin-bd_sf"/>
</dbReference>
<dbReference type="InterPro" id="IPR036010">
    <property type="entry name" value="2Fe-2S_ferredoxin-like_sf"/>
</dbReference>
<accession>A0ABQ6LRL2</accession>
<organism evidence="6 7">
    <name type="scientific">Paralimibaculum aggregatum</name>
    <dbReference type="NCBI Taxonomy" id="3036245"/>
    <lineage>
        <taxon>Bacteria</taxon>
        <taxon>Pseudomonadati</taxon>
        <taxon>Pseudomonadota</taxon>
        <taxon>Alphaproteobacteria</taxon>
        <taxon>Rhodobacterales</taxon>
        <taxon>Paracoccaceae</taxon>
        <taxon>Paralimibaculum</taxon>
    </lineage>
</organism>
<dbReference type="InterPro" id="IPR002888">
    <property type="entry name" value="2Fe-2S-bd"/>
</dbReference>
<dbReference type="PROSITE" id="PS00197">
    <property type="entry name" value="2FE2S_FER_1"/>
    <property type="match status" value="1"/>
</dbReference>
<dbReference type="Pfam" id="PF20256">
    <property type="entry name" value="MoCoBD_2"/>
    <property type="match status" value="1"/>
</dbReference>
<dbReference type="InterPro" id="IPR000674">
    <property type="entry name" value="Ald_Oxase/Xan_DH_a/b"/>
</dbReference>
<evidence type="ECO:0000256" key="3">
    <source>
        <dbReference type="ARBA" id="ARBA00023002"/>
    </source>
</evidence>
<proteinExistence type="inferred from homology"/>
<dbReference type="Pfam" id="PF00111">
    <property type="entry name" value="Fer2"/>
    <property type="match status" value="1"/>
</dbReference>
<dbReference type="SUPFAM" id="SSF47741">
    <property type="entry name" value="CO dehydrogenase ISP C-domain like"/>
    <property type="match status" value="1"/>
</dbReference>
<dbReference type="Proteomes" id="UP001239909">
    <property type="component" value="Unassembled WGS sequence"/>
</dbReference>
<dbReference type="Pfam" id="PF02738">
    <property type="entry name" value="MoCoBD_1"/>
    <property type="match status" value="1"/>
</dbReference>
<dbReference type="InterPro" id="IPR016208">
    <property type="entry name" value="Ald_Oxase/xanthine_DH-like"/>
</dbReference>
<evidence type="ECO:0000313" key="6">
    <source>
        <dbReference type="EMBL" id="GMG84119.1"/>
    </source>
</evidence>
<dbReference type="SUPFAM" id="SSF54665">
    <property type="entry name" value="CO dehydrogenase molybdoprotein N-domain-like"/>
    <property type="match status" value="1"/>
</dbReference>
<dbReference type="SUPFAM" id="SSF56003">
    <property type="entry name" value="Molybdenum cofactor-binding domain"/>
    <property type="match status" value="1"/>
</dbReference>
<dbReference type="SMART" id="SM01008">
    <property type="entry name" value="Ald_Xan_dh_C"/>
    <property type="match status" value="1"/>
</dbReference>